<comment type="caution">
    <text evidence="1">The sequence shown here is derived from an EMBL/GenBank/DDBJ whole genome shotgun (WGS) entry which is preliminary data.</text>
</comment>
<reference evidence="1 2" key="1">
    <citation type="journal article" date="2019" name="Int. J. Syst. Evol. Microbiol.">
        <title>The Global Catalogue of Microorganisms (GCM) 10K type strain sequencing project: providing services to taxonomists for standard genome sequencing and annotation.</title>
        <authorList>
            <consortium name="The Broad Institute Genomics Platform"/>
            <consortium name="The Broad Institute Genome Sequencing Center for Infectious Disease"/>
            <person name="Wu L."/>
            <person name="Ma J."/>
        </authorList>
    </citation>
    <scope>NUCLEOTIDE SEQUENCE [LARGE SCALE GENOMIC DNA]</scope>
    <source>
        <strain evidence="1 2">JCM 14718</strain>
    </source>
</reference>
<dbReference type="EMBL" id="BAAANY010000002">
    <property type="protein sequence ID" value="GAA1660395.1"/>
    <property type="molecule type" value="Genomic_DNA"/>
</dbReference>
<protein>
    <submittedName>
        <fullName evidence="1">Uncharacterized protein</fullName>
    </submittedName>
</protein>
<proteinExistence type="predicted"/>
<accession>A0ABN2FVB4</accession>
<organism evidence="1 2">
    <name type="scientific">Fodinicola feengrottensis</name>
    <dbReference type="NCBI Taxonomy" id="435914"/>
    <lineage>
        <taxon>Bacteria</taxon>
        <taxon>Bacillati</taxon>
        <taxon>Actinomycetota</taxon>
        <taxon>Actinomycetes</taxon>
        <taxon>Mycobacteriales</taxon>
        <taxon>Fodinicola</taxon>
    </lineage>
</organism>
<dbReference type="RefSeq" id="WP_163567386.1">
    <property type="nucleotide sequence ID" value="NZ_BAAANY010000002.1"/>
</dbReference>
<gene>
    <name evidence="1" type="ORF">GCM10009765_07280</name>
</gene>
<evidence type="ECO:0000313" key="1">
    <source>
        <dbReference type="EMBL" id="GAA1660395.1"/>
    </source>
</evidence>
<evidence type="ECO:0000313" key="2">
    <source>
        <dbReference type="Proteomes" id="UP001500618"/>
    </source>
</evidence>
<sequence>MPNGLDEFDLDIRLEEPNYQSPWSGPAHTSGPVGCDDSHDATCGLCNTHGWDCR</sequence>
<name>A0ABN2FVB4_9ACTN</name>
<keyword evidence="2" id="KW-1185">Reference proteome</keyword>
<dbReference type="Proteomes" id="UP001500618">
    <property type="component" value="Unassembled WGS sequence"/>
</dbReference>